<keyword evidence="3" id="KW-0862">Zinc</keyword>
<dbReference type="SUPFAM" id="SSF57850">
    <property type="entry name" value="RING/U-box"/>
    <property type="match status" value="1"/>
</dbReference>
<evidence type="ECO:0000256" key="6">
    <source>
        <dbReference type="SAM" id="MobiDB-lite"/>
    </source>
</evidence>
<feature type="coiled-coil region" evidence="5">
    <location>
        <begin position="593"/>
        <end position="663"/>
    </location>
</feature>
<reference evidence="9" key="1">
    <citation type="submission" date="2017-02" db="UniProtKB">
        <authorList>
            <consortium name="WormBaseParasite"/>
        </authorList>
    </citation>
    <scope>IDENTIFICATION</scope>
</reference>
<feature type="domain" description="RING-type" evidence="7">
    <location>
        <begin position="7"/>
        <end position="50"/>
    </location>
</feature>
<accession>A0A0N4Z9A1</accession>
<proteinExistence type="predicted"/>
<sequence>MTFNFICFVCLEQMAPNNMMAISCGHVLCGSCYETMYLIRGEERICGLCRSRFGSGLKLFLNENIDTLNSQSNHRQTIRNDDNSNMIDKMEKLELELETEKCISESLKIELKEKQLEMIEQKTIGLALKREIEENHIQISTLNKKISEYQCKENNKEGDEGDINWLLNILNETEEEKVKALQKQEKDYKIHEAKLNDKLNFEKKKLHEVKNNEKFLYDNIRCLKELLKEKEKRLEIIMNEKICLLNKIEETNDTDDDELNKTEDSMDGNLTEDDGPLTQSEEGELNRTTESLEGNLTEDDNSMPPNVDSPIIQMKKINDSDLSKTASIEDLTQDTVSTNDTLDFKTMNETKEEGLSSINRTVSTINDGSVTITRPKNKIKLTNNILMNSVTQSTMDNDSKPFDQTTSTINHKEETTSCSEGPYEMLPEVDKYLPKITETLIEKISTIVSSGLDNEIIAKQLADLIRKTSLQNCIHLAESLDVEYNIMECTLENYQKAFEIMKNSLLKKNNSTASKSNQIKSHFETKVKSVEFAKSELNNAIASYKQQVQLFETLQKACADNVKELWDHYHQLKEKEDQFVMCLDSYRKLRIHYKRLHLNSEEQIQKAKEEQENNSLILKLNIKKIQKDIEEHMEIVKNKEDEMHELELMLESYLEKIDGENESTT</sequence>
<evidence type="ECO:0000256" key="2">
    <source>
        <dbReference type="ARBA" id="ARBA00022771"/>
    </source>
</evidence>
<evidence type="ECO:0000259" key="7">
    <source>
        <dbReference type="PROSITE" id="PS50089"/>
    </source>
</evidence>
<dbReference type="Proteomes" id="UP000038045">
    <property type="component" value="Unplaced"/>
</dbReference>
<dbReference type="PROSITE" id="PS00518">
    <property type="entry name" value="ZF_RING_1"/>
    <property type="match status" value="1"/>
</dbReference>
<dbReference type="InterPro" id="IPR001841">
    <property type="entry name" value="Znf_RING"/>
</dbReference>
<keyword evidence="5" id="KW-0175">Coiled coil</keyword>
<dbReference type="GO" id="GO:0008270">
    <property type="term" value="F:zinc ion binding"/>
    <property type="evidence" value="ECO:0007669"/>
    <property type="project" value="UniProtKB-KW"/>
</dbReference>
<dbReference type="Gene3D" id="3.30.40.10">
    <property type="entry name" value="Zinc/RING finger domain, C3HC4 (zinc finger)"/>
    <property type="match status" value="1"/>
</dbReference>
<evidence type="ECO:0000256" key="3">
    <source>
        <dbReference type="ARBA" id="ARBA00022833"/>
    </source>
</evidence>
<keyword evidence="2 4" id="KW-0863">Zinc-finger</keyword>
<dbReference type="InterPro" id="IPR013083">
    <property type="entry name" value="Znf_RING/FYVE/PHD"/>
</dbReference>
<evidence type="ECO:0000313" key="8">
    <source>
        <dbReference type="Proteomes" id="UP000038045"/>
    </source>
</evidence>
<name>A0A0N4Z9A1_PARTI</name>
<evidence type="ECO:0000256" key="4">
    <source>
        <dbReference type="PROSITE-ProRule" id="PRU00175"/>
    </source>
</evidence>
<keyword evidence="1" id="KW-0479">Metal-binding</keyword>
<dbReference type="WBParaSite" id="PTRK_0000389200.1">
    <property type="protein sequence ID" value="PTRK_0000389200.1"/>
    <property type="gene ID" value="PTRK_0000389200"/>
</dbReference>
<protein>
    <submittedName>
        <fullName evidence="9">RING-type domain-containing protein</fullName>
    </submittedName>
</protein>
<dbReference type="AlphaFoldDB" id="A0A0N4Z9A1"/>
<dbReference type="PROSITE" id="PS50089">
    <property type="entry name" value="ZF_RING_2"/>
    <property type="match status" value="1"/>
</dbReference>
<evidence type="ECO:0000256" key="1">
    <source>
        <dbReference type="ARBA" id="ARBA00022723"/>
    </source>
</evidence>
<keyword evidence="8" id="KW-1185">Reference proteome</keyword>
<evidence type="ECO:0000256" key="5">
    <source>
        <dbReference type="SAM" id="Coils"/>
    </source>
</evidence>
<feature type="region of interest" description="Disordered" evidence="6">
    <location>
        <begin position="254"/>
        <end position="307"/>
    </location>
</feature>
<organism evidence="8 9">
    <name type="scientific">Parastrongyloides trichosuri</name>
    <name type="common">Possum-specific nematode worm</name>
    <dbReference type="NCBI Taxonomy" id="131310"/>
    <lineage>
        <taxon>Eukaryota</taxon>
        <taxon>Metazoa</taxon>
        <taxon>Ecdysozoa</taxon>
        <taxon>Nematoda</taxon>
        <taxon>Chromadorea</taxon>
        <taxon>Rhabditida</taxon>
        <taxon>Tylenchina</taxon>
        <taxon>Panagrolaimomorpha</taxon>
        <taxon>Strongyloidoidea</taxon>
        <taxon>Strongyloididae</taxon>
        <taxon>Parastrongyloides</taxon>
    </lineage>
</organism>
<dbReference type="InterPro" id="IPR017907">
    <property type="entry name" value="Znf_RING_CS"/>
</dbReference>
<evidence type="ECO:0000313" key="9">
    <source>
        <dbReference type="WBParaSite" id="PTRK_0000389200.1"/>
    </source>
</evidence>